<comment type="caution">
    <text evidence="3">The sequence shown here is derived from an EMBL/GenBank/DDBJ whole genome shotgun (WGS) entry which is preliminary data.</text>
</comment>
<evidence type="ECO:0000256" key="1">
    <source>
        <dbReference type="ARBA" id="ARBA00007169"/>
    </source>
</evidence>
<organism evidence="3 4">
    <name type="scientific">Tenggerimyces flavus</name>
    <dbReference type="NCBI Taxonomy" id="1708749"/>
    <lineage>
        <taxon>Bacteria</taxon>
        <taxon>Bacillati</taxon>
        <taxon>Actinomycetota</taxon>
        <taxon>Actinomycetes</taxon>
        <taxon>Propionibacteriales</taxon>
        <taxon>Nocardioidaceae</taxon>
        <taxon>Tenggerimyces</taxon>
    </lineage>
</organism>
<evidence type="ECO:0000313" key="4">
    <source>
        <dbReference type="Proteomes" id="UP001595699"/>
    </source>
</evidence>
<dbReference type="EMBL" id="JBHRZH010000033">
    <property type="protein sequence ID" value="MFC3764761.1"/>
    <property type="molecule type" value="Genomic_DNA"/>
</dbReference>
<dbReference type="Gene3D" id="3.40.50.1820">
    <property type="entry name" value="alpha/beta hydrolase"/>
    <property type="match status" value="1"/>
</dbReference>
<evidence type="ECO:0000313" key="3">
    <source>
        <dbReference type="EMBL" id="MFC3764761.1"/>
    </source>
</evidence>
<dbReference type="PANTHER" id="PTHR11487">
    <property type="entry name" value="THIOESTERASE"/>
    <property type="match status" value="1"/>
</dbReference>
<dbReference type="InterPro" id="IPR029058">
    <property type="entry name" value="AB_hydrolase_fold"/>
</dbReference>
<dbReference type="InterPro" id="IPR012223">
    <property type="entry name" value="TEII"/>
</dbReference>
<dbReference type="RefSeq" id="WP_205121589.1">
    <property type="nucleotide sequence ID" value="NZ_JAFBCM010000001.1"/>
</dbReference>
<dbReference type="SUPFAM" id="SSF53474">
    <property type="entry name" value="alpha/beta-Hydrolases"/>
    <property type="match status" value="1"/>
</dbReference>
<accession>A0ABV7YHW8</accession>
<dbReference type="Proteomes" id="UP001595699">
    <property type="component" value="Unassembled WGS sequence"/>
</dbReference>
<name>A0ABV7YHW8_9ACTN</name>
<evidence type="ECO:0000259" key="2">
    <source>
        <dbReference type="Pfam" id="PF00975"/>
    </source>
</evidence>
<protein>
    <submittedName>
        <fullName evidence="3">Thioesterase II family protein</fullName>
    </submittedName>
</protein>
<dbReference type="Pfam" id="PF00975">
    <property type="entry name" value="Thioesterase"/>
    <property type="match status" value="1"/>
</dbReference>
<keyword evidence="4" id="KW-1185">Reference proteome</keyword>
<comment type="similarity">
    <text evidence="1">Belongs to the thioesterase family.</text>
</comment>
<dbReference type="InterPro" id="IPR001031">
    <property type="entry name" value="Thioesterase"/>
</dbReference>
<feature type="domain" description="Thioesterase" evidence="2">
    <location>
        <begin position="4"/>
        <end position="226"/>
    </location>
</feature>
<proteinExistence type="inferred from homology"/>
<dbReference type="PANTHER" id="PTHR11487:SF0">
    <property type="entry name" value="S-ACYL FATTY ACID SYNTHASE THIOESTERASE, MEDIUM CHAIN"/>
    <property type="match status" value="1"/>
</dbReference>
<gene>
    <name evidence="3" type="ORF">ACFOUW_28250</name>
</gene>
<reference evidence="4" key="1">
    <citation type="journal article" date="2019" name="Int. J. Syst. Evol. Microbiol.">
        <title>The Global Catalogue of Microorganisms (GCM) 10K type strain sequencing project: providing services to taxonomists for standard genome sequencing and annotation.</title>
        <authorList>
            <consortium name="The Broad Institute Genomics Platform"/>
            <consortium name="The Broad Institute Genome Sequencing Center for Infectious Disease"/>
            <person name="Wu L."/>
            <person name="Ma J."/>
        </authorList>
    </citation>
    <scope>NUCLEOTIDE SEQUENCE [LARGE SCALE GENOMIC DNA]</scope>
    <source>
        <strain evidence="4">CGMCC 4.7241</strain>
    </source>
</reference>
<sequence length="230" mass="25345">MSVLLCLPFAGAGAGLFHQWRRASVGSLDIRPLLLPGRESRIEEEPHTSLADAVADLFVQASKAIEHDGPIGVFGHSLGAVLGYELAWRLVEDGRTDVRLFASGSPAPWRRRVERAKDLSDDEFVEHVEELAGYRHEGLHEPELRELLLPALRADVELHEAYAPTHRDPLPAPIVALRGTDDLLVSRAETEEWKEATSASFELVELTGGHMYLVDAGSAITGQIERRLHA</sequence>